<accession>A0A3D8PIR6</accession>
<dbReference type="EMBL" id="PIOD01000026">
    <property type="protein sequence ID" value="RDW15131.1"/>
    <property type="molecule type" value="Genomic_DNA"/>
</dbReference>
<dbReference type="OrthoDB" id="2976488at2"/>
<keyword evidence="1" id="KW-1133">Transmembrane helix</keyword>
<evidence type="ECO:0000256" key="1">
    <source>
        <dbReference type="SAM" id="Phobius"/>
    </source>
</evidence>
<dbReference type="Proteomes" id="UP000256520">
    <property type="component" value="Unassembled WGS sequence"/>
</dbReference>
<evidence type="ECO:0000313" key="3">
    <source>
        <dbReference type="Proteomes" id="UP000256520"/>
    </source>
</evidence>
<reference evidence="3" key="1">
    <citation type="submission" date="2017-11" db="EMBL/GenBank/DDBJ databases">
        <authorList>
            <person name="Zhu W."/>
        </authorList>
    </citation>
    <scope>NUCLEOTIDE SEQUENCE [LARGE SCALE GENOMIC DNA]</scope>
    <source>
        <strain evidence="3">CAU 1051</strain>
    </source>
</reference>
<name>A0A3D8PIR6_9BACI</name>
<feature type="transmembrane region" description="Helical" evidence="1">
    <location>
        <begin position="7"/>
        <end position="26"/>
    </location>
</feature>
<keyword evidence="3" id="KW-1185">Reference proteome</keyword>
<feature type="transmembrane region" description="Helical" evidence="1">
    <location>
        <begin position="50"/>
        <end position="72"/>
    </location>
</feature>
<dbReference type="AlphaFoldDB" id="A0A3D8PIR6"/>
<evidence type="ECO:0000313" key="2">
    <source>
        <dbReference type="EMBL" id="RDW15131.1"/>
    </source>
</evidence>
<dbReference type="RefSeq" id="WP_115751319.1">
    <property type="nucleotide sequence ID" value="NZ_PIOD01000026.1"/>
</dbReference>
<gene>
    <name evidence="2" type="ORF">CWR45_18365</name>
</gene>
<proteinExistence type="predicted"/>
<keyword evidence="1" id="KW-0472">Membrane</keyword>
<sequence>MLHKAFNFGLSMTISGFVMIFFARIISDETLAGVATDIDGFFGIYDSSAYYIPFAFLIIGFPFVIIIPLIWFSRWSKK</sequence>
<protein>
    <submittedName>
        <fullName evidence="2">Uncharacterized protein</fullName>
    </submittedName>
</protein>
<organism evidence="2 3">
    <name type="scientific">Oceanobacillus chungangensis</name>
    <dbReference type="NCBI Taxonomy" id="1229152"/>
    <lineage>
        <taxon>Bacteria</taxon>
        <taxon>Bacillati</taxon>
        <taxon>Bacillota</taxon>
        <taxon>Bacilli</taxon>
        <taxon>Bacillales</taxon>
        <taxon>Bacillaceae</taxon>
        <taxon>Oceanobacillus</taxon>
    </lineage>
</organism>
<keyword evidence="1" id="KW-0812">Transmembrane</keyword>
<comment type="caution">
    <text evidence="2">The sequence shown here is derived from an EMBL/GenBank/DDBJ whole genome shotgun (WGS) entry which is preliminary data.</text>
</comment>